<evidence type="ECO:0000256" key="1">
    <source>
        <dbReference type="SAM" id="MobiDB-lite"/>
    </source>
</evidence>
<feature type="transmembrane region" description="Helical" evidence="2">
    <location>
        <begin position="43"/>
        <end position="65"/>
    </location>
</feature>
<keyword evidence="2" id="KW-0812">Transmembrane</keyword>
<evidence type="ECO:0000313" key="4">
    <source>
        <dbReference type="Proteomes" id="UP001223978"/>
    </source>
</evidence>
<feature type="transmembrane region" description="Helical" evidence="2">
    <location>
        <begin position="136"/>
        <end position="158"/>
    </location>
</feature>
<feature type="transmembrane region" description="Helical" evidence="2">
    <location>
        <begin position="85"/>
        <end position="105"/>
    </location>
</feature>
<feature type="transmembrane region" description="Helical" evidence="2">
    <location>
        <begin position="112"/>
        <end position="130"/>
    </location>
</feature>
<gene>
    <name evidence="3" type="ORF">QIS96_14960</name>
</gene>
<name>A0ABT6SCC2_9ACTN</name>
<dbReference type="Proteomes" id="UP001223978">
    <property type="component" value="Unassembled WGS sequence"/>
</dbReference>
<comment type="caution">
    <text evidence="3">The sequence shown here is derived from an EMBL/GenBank/DDBJ whole genome shotgun (WGS) entry which is preliminary data.</text>
</comment>
<dbReference type="EMBL" id="JASCIQ010000014">
    <property type="protein sequence ID" value="MDI3405113.1"/>
    <property type="molecule type" value="Genomic_DNA"/>
</dbReference>
<feature type="region of interest" description="Disordered" evidence="1">
    <location>
        <begin position="171"/>
        <end position="199"/>
    </location>
</feature>
<proteinExistence type="predicted"/>
<accession>A0ABT6SCC2</accession>
<organism evidence="3 4">
    <name type="scientific">Streptomyces cavernicola</name>
    <dbReference type="NCBI Taxonomy" id="3043613"/>
    <lineage>
        <taxon>Bacteria</taxon>
        <taxon>Bacillati</taxon>
        <taxon>Actinomycetota</taxon>
        <taxon>Actinomycetes</taxon>
        <taxon>Kitasatosporales</taxon>
        <taxon>Streptomycetaceae</taxon>
        <taxon>Streptomyces</taxon>
    </lineage>
</organism>
<reference evidence="3 4" key="1">
    <citation type="submission" date="2023-05" db="EMBL/GenBank/DDBJ databases">
        <title>Draft genome sequence of Streptomyces sp. B-S-A6 isolated from a cave soil in Thailand.</title>
        <authorList>
            <person name="Chamroensaksri N."/>
            <person name="Muangham S."/>
        </authorList>
    </citation>
    <scope>NUCLEOTIDE SEQUENCE [LARGE SCALE GENOMIC DNA]</scope>
    <source>
        <strain evidence="3 4">B-S-A6</strain>
    </source>
</reference>
<protein>
    <submittedName>
        <fullName evidence="3">Uncharacterized protein</fullName>
    </submittedName>
</protein>
<feature type="compositionally biased region" description="Low complexity" evidence="1">
    <location>
        <begin position="171"/>
        <end position="181"/>
    </location>
</feature>
<feature type="transmembrane region" description="Helical" evidence="2">
    <location>
        <begin position="20"/>
        <end position="36"/>
    </location>
</feature>
<evidence type="ECO:0000256" key="2">
    <source>
        <dbReference type="SAM" id="Phobius"/>
    </source>
</evidence>
<dbReference type="RefSeq" id="WP_282543059.1">
    <property type="nucleotide sequence ID" value="NZ_JASCIQ010000014.1"/>
</dbReference>
<feature type="compositionally biased region" description="Pro residues" evidence="1">
    <location>
        <begin position="182"/>
        <end position="193"/>
    </location>
</feature>
<keyword evidence="2" id="KW-1133">Transmembrane helix</keyword>
<keyword evidence="2" id="KW-0472">Membrane</keyword>
<keyword evidence="4" id="KW-1185">Reference proteome</keyword>
<sequence length="199" mass="21619">MELLRDFLDWAWPRHLNPVSWYIRPLFFLPIAYFCWTRRPVALTATVVAMLSSFFWFPAPAPGAIDPQIQGVLDMEERLFVDPTWITWVTLPTIPALLAGLCLAFWRHSIGWGLLVIDAGLAFKIAWAYANSGSDGGATLLPLGLGGALMTATVLVIARRRGLRISLRTQAPAADATSAGTTPPPAPPSPVPRPSTASS</sequence>
<evidence type="ECO:0000313" key="3">
    <source>
        <dbReference type="EMBL" id="MDI3405113.1"/>
    </source>
</evidence>